<dbReference type="InterPro" id="IPR000772">
    <property type="entry name" value="Ricin_B_lectin"/>
</dbReference>
<dbReference type="SUPFAM" id="SSF50370">
    <property type="entry name" value="Ricin B-like lectins"/>
    <property type="match status" value="2"/>
</dbReference>
<dbReference type="OrthoDB" id="3067774at2759"/>
<dbReference type="EMBL" id="KL142384">
    <property type="protein sequence ID" value="KDR73987.1"/>
    <property type="molecule type" value="Genomic_DNA"/>
</dbReference>
<dbReference type="InterPro" id="IPR035992">
    <property type="entry name" value="Ricin_B-like_lectins"/>
</dbReference>
<dbReference type="HOGENOM" id="CLU_597219_0_0_1"/>
<dbReference type="Pfam" id="PF14200">
    <property type="entry name" value="RicinB_lectin_2"/>
    <property type="match status" value="1"/>
</dbReference>
<dbReference type="AlphaFoldDB" id="A0A067SVC6"/>
<accession>A0A067SVC6</accession>
<evidence type="ECO:0000313" key="2">
    <source>
        <dbReference type="EMBL" id="KDR73987.1"/>
    </source>
</evidence>
<evidence type="ECO:0000313" key="3">
    <source>
        <dbReference type="Proteomes" id="UP000027222"/>
    </source>
</evidence>
<reference evidence="3" key="1">
    <citation type="journal article" date="2014" name="Proc. Natl. Acad. Sci. U.S.A.">
        <title>Extensive sampling of basidiomycete genomes demonstrates inadequacy of the white-rot/brown-rot paradigm for wood decay fungi.</title>
        <authorList>
            <person name="Riley R."/>
            <person name="Salamov A.A."/>
            <person name="Brown D.W."/>
            <person name="Nagy L.G."/>
            <person name="Floudas D."/>
            <person name="Held B.W."/>
            <person name="Levasseur A."/>
            <person name="Lombard V."/>
            <person name="Morin E."/>
            <person name="Otillar R."/>
            <person name="Lindquist E.A."/>
            <person name="Sun H."/>
            <person name="LaButti K.M."/>
            <person name="Schmutz J."/>
            <person name="Jabbour D."/>
            <person name="Luo H."/>
            <person name="Baker S.E."/>
            <person name="Pisabarro A.G."/>
            <person name="Walton J.D."/>
            <person name="Blanchette R.A."/>
            <person name="Henrissat B."/>
            <person name="Martin F."/>
            <person name="Cullen D."/>
            <person name="Hibbett D.S."/>
            <person name="Grigoriev I.V."/>
        </authorList>
    </citation>
    <scope>NUCLEOTIDE SEQUENCE [LARGE SCALE GENOMIC DNA]</scope>
    <source>
        <strain evidence="3">CBS 339.88</strain>
    </source>
</reference>
<name>A0A067SVC6_GALM3</name>
<evidence type="ECO:0000259" key="1">
    <source>
        <dbReference type="Pfam" id="PF14200"/>
    </source>
</evidence>
<gene>
    <name evidence="2" type="ORF">GALMADRAFT_250718</name>
</gene>
<keyword evidence="3" id="KW-1185">Reference proteome</keyword>
<sequence length="458" mass="50580">MPLPNSSSSYYLRNPFTQQYLTVSSTDKSYLIPSDLLAVNLLQQWRFPSAGPGQVYLQNVGTGQYFKAYSYNTNYNGYAKVTMGDTPDAVTVTETNGQLMIMVQNATTSNNACYIHDEGGIFAVTATYSFSKNELTRRHWGMQAVGDLPPGPMVNKNPLPKGFYRIRTFNGGYLLTMPDKAIAGKSLPYVSKQVPKNDNQKWAVTPQPNGYYTISSSGNGLYLAGSPTNLVEGATLIGQSLGTGDTAFQWNVQTFNPGVMFFIGPPNTELSIGFSSYQAENLEVVNLKTSDNIPSQIWFFETFKQIGAAVFHGKRLLAPGNYILEICQDNTFVKVLNTDDMAIASTQANGTKFTVIYADNDTPNFILSYTDASSATAYLTAAEERVETTALKKQATEWVLLPLQHKDEGIAYHICDASSSDPRKAISARMVLDRTRSFFALDPLAEQEVLQMWRFIDA</sequence>
<proteinExistence type="predicted"/>
<protein>
    <recommendedName>
        <fullName evidence="1">Ricin B lectin domain-containing protein</fullName>
    </recommendedName>
</protein>
<feature type="domain" description="Ricin B lectin" evidence="1">
    <location>
        <begin position="198"/>
        <end position="272"/>
    </location>
</feature>
<dbReference type="Gene3D" id="2.80.10.50">
    <property type="match status" value="2"/>
</dbReference>
<dbReference type="Proteomes" id="UP000027222">
    <property type="component" value="Unassembled WGS sequence"/>
</dbReference>
<organism evidence="2 3">
    <name type="scientific">Galerina marginata (strain CBS 339.88)</name>
    <dbReference type="NCBI Taxonomy" id="685588"/>
    <lineage>
        <taxon>Eukaryota</taxon>
        <taxon>Fungi</taxon>
        <taxon>Dikarya</taxon>
        <taxon>Basidiomycota</taxon>
        <taxon>Agaricomycotina</taxon>
        <taxon>Agaricomycetes</taxon>
        <taxon>Agaricomycetidae</taxon>
        <taxon>Agaricales</taxon>
        <taxon>Agaricineae</taxon>
        <taxon>Strophariaceae</taxon>
        <taxon>Galerina</taxon>
    </lineage>
</organism>